<proteinExistence type="predicted"/>
<protein>
    <submittedName>
        <fullName evidence="2">MarR family winged helix-turn-helix transcriptional regulator</fullName>
    </submittedName>
</protein>
<dbReference type="SMART" id="SM00347">
    <property type="entry name" value="HTH_MARR"/>
    <property type="match status" value="1"/>
</dbReference>
<sequence>MPGPLDDRLVTTFGRLIEAYSRLEQRLGPAMEADTGLPLTWFEVLIRLARSPERQLTMGALAEEIALTTGGVTRLVDRMEKAGYVERLPCPGDRRVSYAAITSTGREILDRAAAQHARELGAAFADFTEQDLDALDGLLDRLRARG</sequence>
<dbReference type="Proteomes" id="UP001596504">
    <property type="component" value="Unassembled WGS sequence"/>
</dbReference>
<keyword evidence="3" id="KW-1185">Reference proteome</keyword>
<dbReference type="InterPro" id="IPR000835">
    <property type="entry name" value="HTH_MarR-typ"/>
</dbReference>
<dbReference type="InterPro" id="IPR039422">
    <property type="entry name" value="MarR/SlyA-like"/>
</dbReference>
<dbReference type="InterPro" id="IPR036390">
    <property type="entry name" value="WH_DNA-bd_sf"/>
</dbReference>
<evidence type="ECO:0000313" key="3">
    <source>
        <dbReference type="Proteomes" id="UP001596504"/>
    </source>
</evidence>
<organism evidence="2 3">
    <name type="scientific">Saccharopolyspora griseoalba</name>
    <dbReference type="NCBI Taxonomy" id="1431848"/>
    <lineage>
        <taxon>Bacteria</taxon>
        <taxon>Bacillati</taxon>
        <taxon>Actinomycetota</taxon>
        <taxon>Actinomycetes</taxon>
        <taxon>Pseudonocardiales</taxon>
        <taxon>Pseudonocardiaceae</taxon>
        <taxon>Saccharopolyspora</taxon>
    </lineage>
</organism>
<dbReference type="PROSITE" id="PS50995">
    <property type="entry name" value="HTH_MARR_2"/>
    <property type="match status" value="1"/>
</dbReference>
<name>A0ABW2LTN5_9PSEU</name>
<dbReference type="InterPro" id="IPR036388">
    <property type="entry name" value="WH-like_DNA-bd_sf"/>
</dbReference>
<dbReference type="EMBL" id="JBHTCJ010000023">
    <property type="protein sequence ID" value="MFC7344995.1"/>
    <property type="molecule type" value="Genomic_DNA"/>
</dbReference>
<dbReference type="PRINTS" id="PR00598">
    <property type="entry name" value="HTHMARR"/>
</dbReference>
<comment type="caution">
    <text evidence="2">The sequence shown here is derived from an EMBL/GenBank/DDBJ whole genome shotgun (WGS) entry which is preliminary data.</text>
</comment>
<dbReference type="RefSeq" id="WP_380673321.1">
    <property type="nucleotide sequence ID" value="NZ_JBHTCJ010000023.1"/>
</dbReference>
<reference evidence="3" key="1">
    <citation type="journal article" date="2019" name="Int. J. Syst. Evol. Microbiol.">
        <title>The Global Catalogue of Microorganisms (GCM) 10K type strain sequencing project: providing services to taxonomists for standard genome sequencing and annotation.</title>
        <authorList>
            <consortium name="The Broad Institute Genomics Platform"/>
            <consortium name="The Broad Institute Genome Sequencing Center for Infectious Disease"/>
            <person name="Wu L."/>
            <person name="Ma J."/>
        </authorList>
    </citation>
    <scope>NUCLEOTIDE SEQUENCE [LARGE SCALE GENOMIC DNA]</scope>
    <source>
        <strain evidence="3">WLHS5</strain>
    </source>
</reference>
<gene>
    <name evidence="2" type="ORF">ACFQRI_26590</name>
</gene>
<dbReference type="SUPFAM" id="SSF46785">
    <property type="entry name" value="Winged helix' DNA-binding domain"/>
    <property type="match status" value="1"/>
</dbReference>
<dbReference type="Pfam" id="PF12802">
    <property type="entry name" value="MarR_2"/>
    <property type="match status" value="1"/>
</dbReference>
<evidence type="ECO:0000313" key="2">
    <source>
        <dbReference type="EMBL" id="MFC7344995.1"/>
    </source>
</evidence>
<dbReference type="PANTHER" id="PTHR33164">
    <property type="entry name" value="TRANSCRIPTIONAL REGULATOR, MARR FAMILY"/>
    <property type="match status" value="1"/>
</dbReference>
<dbReference type="Gene3D" id="1.10.10.10">
    <property type="entry name" value="Winged helix-like DNA-binding domain superfamily/Winged helix DNA-binding domain"/>
    <property type="match status" value="1"/>
</dbReference>
<accession>A0ABW2LTN5</accession>
<dbReference type="PANTHER" id="PTHR33164:SF99">
    <property type="entry name" value="MARR FAMILY REGULATORY PROTEIN"/>
    <property type="match status" value="1"/>
</dbReference>
<evidence type="ECO:0000259" key="1">
    <source>
        <dbReference type="PROSITE" id="PS50995"/>
    </source>
</evidence>
<feature type="domain" description="HTH marR-type" evidence="1">
    <location>
        <begin position="6"/>
        <end position="144"/>
    </location>
</feature>